<reference evidence="3 4" key="1">
    <citation type="submission" date="2016-10" db="EMBL/GenBank/DDBJ databases">
        <authorList>
            <person name="de Groot N.N."/>
        </authorList>
    </citation>
    <scope>NUCLEOTIDE SEQUENCE [LARGE SCALE GENOMIC DNA]</scope>
    <source>
        <strain evidence="3 4">Nl18</strain>
    </source>
</reference>
<dbReference type="EMBL" id="FOCT01000015">
    <property type="protein sequence ID" value="SEO24778.1"/>
    <property type="molecule type" value="Genomic_DNA"/>
</dbReference>
<keyword evidence="2 3" id="KW-0238">DNA-binding</keyword>
<evidence type="ECO:0000313" key="3">
    <source>
        <dbReference type="EMBL" id="SEO24778.1"/>
    </source>
</evidence>
<dbReference type="Pfam" id="PF00216">
    <property type="entry name" value="Bac_DNA_binding"/>
    <property type="match status" value="1"/>
</dbReference>
<dbReference type="Gene3D" id="4.10.520.10">
    <property type="entry name" value="IHF-like DNA-binding proteins"/>
    <property type="match status" value="1"/>
</dbReference>
<sequence length="53" mass="5605">MNKNELIQAIAAKTESSKAEAEPSVRALIEVISVTLKKGEWLCVHAGKGAALV</sequence>
<dbReference type="InterPro" id="IPR000119">
    <property type="entry name" value="Hist_DNA-bd"/>
</dbReference>
<dbReference type="RefSeq" id="WP_081353954.1">
    <property type="nucleotide sequence ID" value="NZ_FOCT01000015.1"/>
</dbReference>
<evidence type="ECO:0000256" key="2">
    <source>
        <dbReference type="ARBA" id="ARBA00023125"/>
    </source>
</evidence>
<proteinExistence type="inferred from homology"/>
<organism evidence="3 4">
    <name type="scientific">Nitrosospira multiformis</name>
    <dbReference type="NCBI Taxonomy" id="1231"/>
    <lineage>
        <taxon>Bacteria</taxon>
        <taxon>Pseudomonadati</taxon>
        <taxon>Pseudomonadota</taxon>
        <taxon>Betaproteobacteria</taxon>
        <taxon>Nitrosomonadales</taxon>
        <taxon>Nitrosomonadaceae</taxon>
        <taxon>Nitrosospira</taxon>
    </lineage>
</organism>
<dbReference type="GO" id="GO:0003677">
    <property type="term" value="F:DNA binding"/>
    <property type="evidence" value="ECO:0007669"/>
    <property type="project" value="UniProtKB-KW"/>
</dbReference>
<gene>
    <name evidence="3" type="ORF">SAMN05216404_11529</name>
</gene>
<name>A0A1H8N5N8_9PROT</name>
<dbReference type="AlphaFoldDB" id="A0A1H8N5N8"/>
<dbReference type="GO" id="GO:0030527">
    <property type="term" value="F:structural constituent of chromatin"/>
    <property type="evidence" value="ECO:0007669"/>
    <property type="project" value="InterPro"/>
</dbReference>
<accession>A0A1H8N5N8</accession>
<evidence type="ECO:0000313" key="4">
    <source>
        <dbReference type="Proteomes" id="UP000183898"/>
    </source>
</evidence>
<dbReference type="InterPro" id="IPR010992">
    <property type="entry name" value="IHF-like_DNA-bd_dom_sf"/>
</dbReference>
<protein>
    <submittedName>
        <fullName evidence="3">DNA-binding protein HU-beta</fullName>
    </submittedName>
</protein>
<dbReference type="Proteomes" id="UP000183898">
    <property type="component" value="Unassembled WGS sequence"/>
</dbReference>
<dbReference type="SUPFAM" id="SSF47729">
    <property type="entry name" value="IHF-like DNA-binding proteins"/>
    <property type="match status" value="1"/>
</dbReference>
<evidence type="ECO:0000256" key="1">
    <source>
        <dbReference type="ARBA" id="ARBA00010529"/>
    </source>
</evidence>
<comment type="similarity">
    <text evidence="1">Belongs to the bacterial histone-like protein family.</text>
</comment>